<evidence type="ECO:0000313" key="2">
    <source>
        <dbReference type="EMBL" id="MFC4466812.1"/>
    </source>
</evidence>
<dbReference type="Proteomes" id="UP001596012">
    <property type="component" value="Unassembled WGS sequence"/>
</dbReference>
<sequence>MTHYRIGQIVPSSNTTMETEVPEMLRRRESVFEDRFTFHSARMRLKNVTAEELRAMNAETGRCAQELTDARVDVLSTACLVAIMAQGPGHHRQVEKELRTAADAAGLTSSVVTSAGALVHGLKLLGARRISVLTPYMKPLTARVVEYLEAEGLEVKDSLSLEIADNVAVGRRDPMLLVEDVRRLDTEGVDAVVLSACVQLPSLPAVPLVERELGVPVVTAATCTVRAILDSLDLVPEVPDAGAVLAPAMSAHTARTEES</sequence>
<reference evidence="3" key="1">
    <citation type="journal article" date="2019" name="Int. J. Syst. Evol. Microbiol.">
        <title>The Global Catalogue of Microorganisms (GCM) 10K type strain sequencing project: providing services to taxonomists for standard genome sequencing and annotation.</title>
        <authorList>
            <consortium name="The Broad Institute Genomics Platform"/>
            <consortium name="The Broad Institute Genome Sequencing Center for Infectious Disease"/>
            <person name="Wu L."/>
            <person name="Ma J."/>
        </authorList>
    </citation>
    <scope>NUCLEOTIDE SEQUENCE [LARGE SCALE GENOMIC DNA]</scope>
    <source>
        <strain evidence="3">DT43</strain>
    </source>
</reference>
<dbReference type="PIRSF" id="PIRSF015736">
    <property type="entry name" value="MI"/>
    <property type="match status" value="1"/>
</dbReference>
<dbReference type="PANTHER" id="PTHR40267:SF1">
    <property type="entry name" value="BLR3294 PROTEIN"/>
    <property type="match status" value="1"/>
</dbReference>
<dbReference type="InterPro" id="IPR053714">
    <property type="entry name" value="Iso_Racemase_Enz_sf"/>
</dbReference>
<comment type="miscellaneous">
    <text evidence="1">Reaction is initiated by nucleophilic attack of cysteine at the double bond, yielding a covalent succinylcysteine-like intermediate.</text>
</comment>
<feature type="binding site" evidence="1">
    <location>
        <position position="14"/>
    </location>
    <ligand>
        <name>substrate</name>
    </ligand>
</feature>
<comment type="similarity">
    <text evidence="1">Belongs to the maleate isomerase family.</text>
</comment>
<accession>A0ABV8YNG1</accession>
<gene>
    <name evidence="1" type="primary">maiA</name>
    <name evidence="2" type="ORF">ACFPH6_20145</name>
</gene>
<dbReference type="PANTHER" id="PTHR40267">
    <property type="entry name" value="BLR3294 PROTEIN"/>
    <property type="match status" value="1"/>
</dbReference>
<evidence type="ECO:0000313" key="3">
    <source>
        <dbReference type="Proteomes" id="UP001596012"/>
    </source>
</evidence>
<proteinExistence type="inferred from homology"/>
<dbReference type="Pfam" id="PF17645">
    <property type="entry name" value="Amdase"/>
    <property type="match status" value="1"/>
</dbReference>
<feature type="binding site" evidence="1">
    <location>
        <begin position="79"/>
        <end position="81"/>
    </location>
    <ligand>
        <name>substrate</name>
    </ligand>
</feature>
<comment type="subunit">
    <text evidence="1">Homodimer.</text>
</comment>
<feature type="binding site" evidence="1">
    <location>
        <position position="136"/>
    </location>
    <ligand>
        <name>substrate</name>
    </ligand>
</feature>
<dbReference type="InterPro" id="IPR028615">
    <property type="entry name" value="Maleate_isomerase"/>
</dbReference>
<feature type="active site" description="Nucleophile" evidence="1">
    <location>
        <position position="79"/>
    </location>
</feature>
<dbReference type="EMBL" id="JBHSFG010000030">
    <property type="protein sequence ID" value="MFC4466812.1"/>
    <property type="molecule type" value="Genomic_DNA"/>
</dbReference>
<dbReference type="HAMAP" id="MF_00943">
    <property type="entry name" value="Maleate_isomerase"/>
    <property type="match status" value="1"/>
</dbReference>
<organism evidence="2 3">
    <name type="scientific">Streptomyces xiangluensis</name>
    <dbReference type="NCBI Taxonomy" id="2665720"/>
    <lineage>
        <taxon>Bacteria</taxon>
        <taxon>Bacillati</taxon>
        <taxon>Actinomycetota</taxon>
        <taxon>Actinomycetes</taxon>
        <taxon>Kitasatosporales</taxon>
        <taxon>Streptomycetaceae</taxon>
        <taxon>Streptomyces</taxon>
    </lineage>
</organism>
<feature type="active site" description="Proton donor" evidence="1">
    <location>
        <position position="197"/>
    </location>
</feature>
<dbReference type="InterPro" id="IPR026286">
    <property type="entry name" value="MaiA/AMDase"/>
</dbReference>
<comment type="caution">
    <text evidence="2">The sequence shown here is derived from an EMBL/GenBank/DDBJ whole genome shotgun (WGS) entry which is preliminary data.</text>
</comment>
<name>A0ABV8YNG1_9ACTN</name>
<evidence type="ECO:0000256" key="1">
    <source>
        <dbReference type="HAMAP-Rule" id="MF_00943"/>
    </source>
</evidence>
<feature type="binding site" evidence="1">
    <location>
        <begin position="198"/>
        <end position="199"/>
    </location>
    <ligand>
        <name>substrate</name>
    </ligand>
</feature>
<dbReference type="EC" id="5.2.1.1" evidence="1"/>
<feature type="binding site" evidence="1">
    <location>
        <position position="166"/>
    </location>
    <ligand>
        <name>substrate</name>
    </ligand>
</feature>
<dbReference type="Gene3D" id="3.40.50.12500">
    <property type="match status" value="1"/>
</dbReference>
<keyword evidence="1" id="KW-0413">Isomerase</keyword>
<protein>
    <recommendedName>
        <fullName evidence="1">Maleate isomerase</fullName>
        <ecNumber evidence="1">5.2.1.1</ecNumber>
    </recommendedName>
    <alternativeName>
        <fullName evidence="1">Maleate cis-trans isomerase</fullName>
    </alternativeName>
</protein>
<feature type="modified residue" description="S-(2-succinyl)cysteine" evidence="1">
    <location>
        <position position="79"/>
    </location>
</feature>
<comment type="catalytic activity">
    <reaction evidence="1">
        <text>maleate = fumarate</text>
        <dbReference type="Rhea" id="RHEA:13169"/>
        <dbReference type="ChEBI" id="CHEBI:29806"/>
        <dbReference type="ChEBI" id="CHEBI:30780"/>
        <dbReference type="EC" id="5.2.1.1"/>
    </reaction>
</comment>
<dbReference type="RefSeq" id="WP_386343580.1">
    <property type="nucleotide sequence ID" value="NZ_JBHSFG010000030.1"/>
</dbReference>
<comment type="function">
    <text evidence="1">Catalyzes cis-trans isomerization of the C2-C3 double bond in maleate to yield fumarate.</text>
</comment>
<keyword evidence="3" id="KW-1185">Reference proteome</keyword>